<keyword evidence="3" id="KW-1185">Reference proteome</keyword>
<evidence type="ECO:0000313" key="2">
    <source>
        <dbReference type="EMBL" id="KAJ8924837.1"/>
    </source>
</evidence>
<proteinExistence type="predicted"/>
<comment type="caution">
    <text evidence="2">The sequence shown here is derived from an EMBL/GenBank/DDBJ whole genome shotgun (WGS) entry which is preliminary data.</text>
</comment>
<dbReference type="AlphaFoldDB" id="A0AAV8WER8"/>
<feature type="signal peptide" evidence="1">
    <location>
        <begin position="1"/>
        <end position="19"/>
    </location>
</feature>
<feature type="chain" id="PRO_5043339415" evidence="1">
    <location>
        <begin position="20"/>
        <end position="229"/>
    </location>
</feature>
<keyword evidence="1" id="KW-0732">Signal</keyword>
<name>A0AAV8WER8_9CUCU</name>
<reference evidence="2 3" key="1">
    <citation type="journal article" date="2023" name="Insect Mol. Biol.">
        <title>Genome sequencing provides insights into the evolution of gene families encoding plant cell wall-degrading enzymes in longhorned beetles.</title>
        <authorList>
            <person name="Shin N.R."/>
            <person name="Okamura Y."/>
            <person name="Kirsch R."/>
            <person name="Pauchet Y."/>
        </authorList>
    </citation>
    <scope>NUCLEOTIDE SEQUENCE [LARGE SCALE GENOMIC DNA]</scope>
    <source>
        <strain evidence="2">EAD_L_NR</strain>
    </source>
</reference>
<organism evidence="2 3">
    <name type="scientific">Exocentrus adspersus</name>
    <dbReference type="NCBI Taxonomy" id="1586481"/>
    <lineage>
        <taxon>Eukaryota</taxon>
        <taxon>Metazoa</taxon>
        <taxon>Ecdysozoa</taxon>
        <taxon>Arthropoda</taxon>
        <taxon>Hexapoda</taxon>
        <taxon>Insecta</taxon>
        <taxon>Pterygota</taxon>
        <taxon>Neoptera</taxon>
        <taxon>Endopterygota</taxon>
        <taxon>Coleoptera</taxon>
        <taxon>Polyphaga</taxon>
        <taxon>Cucujiformia</taxon>
        <taxon>Chrysomeloidea</taxon>
        <taxon>Cerambycidae</taxon>
        <taxon>Lamiinae</taxon>
        <taxon>Acanthocinini</taxon>
        <taxon>Exocentrus</taxon>
    </lineage>
</organism>
<gene>
    <name evidence="2" type="ORF">NQ315_000992</name>
</gene>
<evidence type="ECO:0000256" key="1">
    <source>
        <dbReference type="SAM" id="SignalP"/>
    </source>
</evidence>
<accession>A0AAV8WER8</accession>
<protein>
    <submittedName>
        <fullName evidence="2">Uncharacterized protein</fullName>
    </submittedName>
</protein>
<evidence type="ECO:0000313" key="3">
    <source>
        <dbReference type="Proteomes" id="UP001159042"/>
    </source>
</evidence>
<sequence length="229" mass="25888">MKLFLCLSLLSLKLALASSQTLTQRMFELISANEKIRSDSRASLTQLYDDTKLELNKQLNRNAVPALKEVYEDIEVYIQSLDNKTYFSGYDAASCINSFRSSLPNITEKALKEMDGIYENIASISYAATHNLDIISREVNTISSDYAECIKSSTTEYCDGALSKKLATKQGQLPRLYKKEVERTRLGLVQVLVDYESRVQDYVEEAVLVAKPYLAVLEHCVYLVITIHT</sequence>
<dbReference type="Proteomes" id="UP001159042">
    <property type="component" value="Unassembled WGS sequence"/>
</dbReference>
<dbReference type="EMBL" id="JANEYG010000002">
    <property type="protein sequence ID" value="KAJ8924837.1"/>
    <property type="molecule type" value="Genomic_DNA"/>
</dbReference>